<evidence type="ECO:0000256" key="2">
    <source>
        <dbReference type="ARBA" id="ARBA00011900"/>
    </source>
</evidence>
<dbReference type="SUPFAM" id="SSF53335">
    <property type="entry name" value="S-adenosyl-L-methionine-dependent methyltransferases"/>
    <property type="match status" value="1"/>
</dbReference>
<protein>
    <recommendedName>
        <fullName evidence="2">site-specific DNA-methyltransferase (adenine-specific)</fullName>
        <ecNumber evidence="2">2.1.1.72</ecNumber>
    </recommendedName>
</protein>
<dbReference type="EMBL" id="JACHGM010000006">
    <property type="protein sequence ID" value="MBB5141621.1"/>
    <property type="molecule type" value="Genomic_DNA"/>
</dbReference>
<evidence type="ECO:0000256" key="3">
    <source>
        <dbReference type="ARBA" id="ARBA00022603"/>
    </source>
</evidence>
<keyword evidence="8" id="KW-0547">Nucleotide-binding</keyword>
<feature type="domain" description="Type ISP restriction-modification enzyme LLaBIII C-terminal specificity" evidence="7">
    <location>
        <begin position="697"/>
        <end position="1028"/>
    </location>
</feature>
<keyword evidence="8" id="KW-0067">ATP-binding</keyword>
<dbReference type="InterPro" id="IPR050953">
    <property type="entry name" value="N4_N6_ade-DNA_methylase"/>
</dbReference>
<dbReference type="InterPro" id="IPR041635">
    <property type="entry name" value="Type_ISP_LLaBIII_C"/>
</dbReference>
<dbReference type="Proteomes" id="UP000529652">
    <property type="component" value="Unassembled WGS sequence"/>
</dbReference>
<sequence>MNSNESLFEKVKEYIANLKSTTLEEKTEYTDREYLSILFNNLKPNSDITIQHEPKRSKKGFGSPDYVIRVNKSIVGYIEVKRIEQNLDETLKSDQIKKYKELSDNIILTNYIEFILIRSKEVIEREVLIFKSDLEKPKPTVSDTKINSVIDVFRNFFSTAPQRIKNIEELASFLSYRARMLKELIEKNLELSIFSKKTNTLVSTYNVLKENIYSNNFSINEFSDSIAQTITYGVFIARLNNKENIKISFNNIKEFIPSNFSLIRDILNLINDIGVNREYNSLKWILEEIINVVNSIDAELIFNEFSFTRTTLISKDPYLYFYEDFLAKYDANLRKAKGVYYTPSPVVNFIVSSLQKVLKKEFKLELGFATRDQVTVLDFATGTGTFLLEVIKAILDKITEKSGKRPEYIDNHILKNIYGFEYLMAPYAVAHLKLSQYLKEVCNVDFDNERTRLQVFLTNTLDITKIPDQKGLAGFFPAISEENELTNEVKHKEILVILGNPPYSTGSKNNNEYILNLMKKYKEIEGKSIKEKALISLNDDYAKFIRFAESKFEKPEEGLLGVITNNGYLDNITFRGMRYHLLKTFDEIYILNLHGNIRKKEKTDDGSIDENVFDIQTGVAIAIFIKFKEKEKKNKLASVYYKSIKGKREEKYEFLNKNNIYSITLEKLECSPPNYFFIKKDLSSEDIYSKGISLNYIFNEYSVGVKTHKDKIAIDYTEEKLLNKLNDFANLKEEDARNKYGIEKDSRDWKLAKAQEFLKSTNIDKNYVKQIQYRPFDSRFIYYSKNKGVVSIPLYKTMKHILEIENNIGIVATRFLSSNNFCHVLATSNIIEMGLISNRTSEAGYIFPLYIKEDQGVFSVIKENFKKDEKDNKDIFREFINTKYSKIFTPEEILGYIYAVLYSNIYRTRFIEFLKIDFPKIIFVDSVEIFEKLSRLGTSIINAHLLKDNLEIDRSIGEHTIKINQNKNKVIEKILYKEDTKELYYNPTCCFNNVSKEVYEYEIGSYQIIKNYLKYRKGKKLNIDEIEHLEKVIKVIHFTIKVQKEINKIISTLKEFNE</sequence>
<evidence type="ECO:0000256" key="4">
    <source>
        <dbReference type="ARBA" id="ARBA00022679"/>
    </source>
</evidence>
<evidence type="ECO:0000259" key="7">
    <source>
        <dbReference type="Pfam" id="PF18135"/>
    </source>
</evidence>
<dbReference type="InterPro" id="IPR003356">
    <property type="entry name" value="DNA_methylase_A-5"/>
</dbReference>
<dbReference type="PANTHER" id="PTHR33841">
    <property type="entry name" value="DNA METHYLTRANSFERASE YEEA-RELATED"/>
    <property type="match status" value="1"/>
</dbReference>
<dbReference type="GO" id="GO:0004386">
    <property type="term" value="F:helicase activity"/>
    <property type="evidence" value="ECO:0007669"/>
    <property type="project" value="UniProtKB-KW"/>
</dbReference>
<evidence type="ECO:0000259" key="6">
    <source>
        <dbReference type="Pfam" id="PF02384"/>
    </source>
</evidence>
<dbReference type="GO" id="GO:0008170">
    <property type="term" value="F:N-methyltransferase activity"/>
    <property type="evidence" value="ECO:0007669"/>
    <property type="project" value="InterPro"/>
</dbReference>
<dbReference type="PRINTS" id="PR00507">
    <property type="entry name" value="N12N6MTFRASE"/>
</dbReference>
<feature type="domain" description="DNA methylase adenine-specific" evidence="6">
    <location>
        <begin position="321"/>
        <end position="569"/>
    </location>
</feature>
<dbReference type="EC" id="2.1.1.72" evidence="2"/>
<comment type="caution">
    <text evidence="8">The sequence shown here is derived from an EMBL/GenBank/DDBJ whole genome shotgun (WGS) entry which is preliminary data.</text>
</comment>
<organism evidence="8 9">
    <name type="scientific">Borreliella afzelii</name>
    <name type="common">Borrelia afzelii</name>
    <dbReference type="NCBI Taxonomy" id="29518"/>
    <lineage>
        <taxon>Bacteria</taxon>
        <taxon>Pseudomonadati</taxon>
        <taxon>Spirochaetota</taxon>
        <taxon>Spirochaetia</taxon>
        <taxon>Spirochaetales</taxon>
        <taxon>Borreliaceae</taxon>
        <taxon>Borreliella</taxon>
    </lineage>
</organism>
<dbReference type="GO" id="GO:0009007">
    <property type="term" value="F:site-specific DNA-methyltransferase (adenine-specific) activity"/>
    <property type="evidence" value="ECO:0007669"/>
    <property type="project" value="UniProtKB-EC"/>
</dbReference>
<dbReference type="AlphaFoldDB" id="A0AB34Z3E6"/>
<dbReference type="PANTHER" id="PTHR33841:SF1">
    <property type="entry name" value="DNA METHYLTRANSFERASE A"/>
    <property type="match status" value="1"/>
</dbReference>
<accession>A0AB34Z3E6</accession>
<evidence type="ECO:0000256" key="1">
    <source>
        <dbReference type="ARBA" id="ARBA00006594"/>
    </source>
</evidence>
<gene>
    <name evidence="8" type="ORF">HNP63_001042</name>
</gene>
<name>A0AB34Z3E6_BORAF</name>
<dbReference type="GO" id="GO:0003677">
    <property type="term" value="F:DNA binding"/>
    <property type="evidence" value="ECO:0007669"/>
    <property type="project" value="InterPro"/>
</dbReference>
<comment type="similarity">
    <text evidence="1">Belongs to the N(4)/N(6)-methyltransferase family.</text>
</comment>
<evidence type="ECO:0000313" key="9">
    <source>
        <dbReference type="Proteomes" id="UP000529652"/>
    </source>
</evidence>
<comment type="catalytic activity">
    <reaction evidence="5">
        <text>a 2'-deoxyadenosine in DNA + S-adenosyl-L-methionine = an N(6)-methyl-2'-deoxyadenosine in DNA + S-adenosyl-L-homocysteine + H(+)</text>
        <dbReference type="Rhea" id="RHEA:15197"/>
        <dbReference type="Rhea" id="RHEA-COMP:12418"/>
        <dbReference type="Rhea" id="RHEA-COMP:12419"/>
        <dbReference type="ChEBI" id="CHEBI:15378"/>
        <dbReference type="ChEBI" id="CHEBI:57856"/>
        <dbReference type="ChEBI" id="CHEBI:59789"/>
        <dbReference type="ChEBI" id="CHEBI:90615"/>
        <dbReference type="ChEBI" id="CHEBI:90616"/>
        <dbReference type="EC" id="2.1.1.72"/>
    </reaction>
</comment>
<dbReference type="Pfam" id="PF02384">
    <property type="entry name" value="N6_Mtase"/>
    <property type="match status" value="1"/>
</dbReference>
<evidence type="ECO:0000313" key="8">
    <source>
        <dbReference type="EMBL" id="MBB5141621.1"/>
    </source>
</evidence>
<keyword evidence="4" id="KW-0808">Transferase</keyword>
<dbReference type="InterPro" id="IPR029063">
    <property type="entry name" value="SAM-dependent_MTases_sf"/>
</dbReference>
<proteinExistence type="inferred from homology"/>
<keyword evidence="8" id="KW-0378">Hydrolase</keyword>
<keyword evidence="8" id="KW-0347">Helicase</keyword>
<keyword evidence="3" id="KW-0489">Methyltransferase</keyword>
<dbReference type="RefSeq" id="WP_183227388.1">
    <property type="nucleotide sequence ID" value="NZ_CAXOVT010000003.1"/>
</dbReference>
<dbReference type="GO" id="GO:0032259">
    <property type="term" value="P:methylation"/>
    <property type="evidence" value="ECO:0007669"/>
    <property type="project" value="UniProtKB-KW"/>
</dbReference>
<dbReference type="Pfam" id="PF18135">
    <property type="entry name" value="Type_ISP_C"/>
    <property type="match status" value="1"/>
</dbReference>
<evidence type="ECO:0000256" key="5">
    <source>
        <dbReference type="ARBA" id="ARBA00047942"/>
    </source>
</evidence>
<reference evidence="8 9" key="1">
    <citation type="submission" date="2020-08" db="EMBL/GenBank/DDBJ databases">
        <title>Genomic Encyclopedia of Type Strains, Phase IV (KMG-IV): sequencing the most valuable type-strain genomes for metagenomic binning, comparative biology and taxonomic classification.</title>
        <authorList>
            <person name="Goeker M."/>
        </authorList>
    </citation>
    <scope>NUCLEOTIDE SEQUENCE [LARGE SCALE GENOMIC DNA]</scope>
    <source>
        <strain evidence="8 9">DSM 10508</strain>
    </source>
</reference>
<dbReference type="Gene3D" id="3.40.50.150">
    <property type="entry name" value="Vaccinia Virus protein VP39"/>
    <property type="match status" value="1"/>
</dbReference>